<reference evidence="2" key="5">
    <citation type="submission" date="2015-06" db="UniProtKB">
        <authorList>
            <consortium name="EnsemblFungi"/>
        </authorList>
    </citation>
    <scope>IDENTIFICATION</scope>
    <source>
        <strain evidence="2">ATCC 64411</strain>
    </source>
</reference>
<dbReference type="eggNOG" id="KOG0509">
    <property type="taxonomic scope" value="Eukaryota"/>
</dbReference>
<dbReference type="STRING" id="644358.A0A0C4E9I8"/>
<organism evidence="2 3">
    <name type="scientific">Magnaporthiopsis poae (strain ATCC 64411 / 73-15)</name>
    <name type="common">Kentucky bluegrass fungus</name>
    <name type="synonym">Magnaporthe poae</name>
    <dbReference type="NCBI Taxonomy" id="644358"/>
    <lineage>
        <taxon>Eukaryota</taxon>
        <taxon>Fungi</taxon>
        <taxon>Dikarya</taxon>
        <taxon>Ascomycota</taxon>
        <taxon>Pezizomycotina</taxon>
        <taxon>Sordariomycetes</taxon>
        <taxon>Sordariomycetidae</taxon>
        <taxon>Magnaporthales</taxon>
        <taxon>Magnaporthaceae</taxon>
        <taxon>Magnaporthiopsis</taxon>
    </lineage>
</organism>
<evidence type="ECO:0000313" key="1">
    <source>
        <dbReference type="EMBL" id="KLU90314.1"/>
    </source>
</evidence>
<reference evidence="3" key="2">
    <citation type="submission" date="2010-05" db="EMBL/GenBank/DDBJ databases">
        <title>The genome sequence of Magnaporthe poae strain ATCC 64411.</title>
        <authorList>
            <person name="Ma L.-J."/>
            <person name="Dead R."/>
            <person name="Young S."/>
            <person name="Zeng Q."/>
            <person name="Koehrsen M."/>
            <person name="Alvarado L."/>
            <person name="Berlin A."/>
            <person name="Chapman S.B."/>
            <person name="Chen Z."/>
            <person name="Freedman E."/>
            <person name="Gellesch M."/>
            <person name="Goldberg J."/>
            <person name="Griggs A."/>
            <person name="Gujja S."/>
            <person name="Heilman E.R."/>
            <person name="Heiman D."/>
            <person name="Hepburn T."/>
            <person name="Howarth C."/>
            <person name="Jen D."/>
            <person name="Larson L."/>
            <person name="Mehta T."/>
            <person name="Neiman D."/>
            <person name="Pearson M."/>
            <person name="Roberts A."/>
            <person name="Saif S."/>
            <person name="Shea T."/>
            <person name="Shenoy N."/>
            <person name="Sisk P."/>
            <person name="Stolte C."/>
            <person name="Sykes S."/>
            <person name="Walk T."/>
            <person name="White J."/>
            <person name="Yandava C."/>
            <person name="Haas B."/>
            <person name="Nusbaum C."/>
            <person name="Birren B."/>
        </authorList>
    </citation>
    <scope>NUCLEOTIDE SEQUENCE [LARGE SCALE GENOMIC DNA]</scope>
    <source>
        <strain evidence="3">ATCC 64411 / 73-15</strain>
    </source>
</reference>
<dbReference type="Proteomes" id="UP000011715">
    <property type="component" value="Unassembled WGS sequence"/>
</dbReference>
<gene>
    <name evidence="1" type="ORF">MAPG_09278</name>
</gene>
<dbReference type="EMBL" id="ADBL01002272">
    <property type="status" value="NOT_ANNOTATED_CDS"/>
    <property type="molecule type" value="Genomic_DNA"/>
</dbReference>
<dbReference type="AlphaFoldDB" id="A0A0C4E9I8"/>
<protein>
    <submittedName>
        <fullName evidence="1">Palmitoyltransferase AKR1</fullName>
    </submittedName>
</protein>
<dbReference type="EnsemblFungi" id="MAPG_09278T0">
    <property type="protein sequence ID" value="MAPG_09278T0"/>
    <property type="gene ID" value="MAPG_09278"/>
</dbReference>
<accession>A0A0C4E9I8</accession>
<keyword evidence="1" id="KW-0808">Transferase</keyword>
<dbReference type="VEuPathDB" id="FungiDB:MAPG_09278"/>
<dbReference type="GO" id="GO:0016740">
    <property type="term" value="F:transferase activity"/>
    <property type="evidence" value="ECO:0007669"/>
    <property type="project" value="UniProtKB-KW"/>
</dbReference>
<reference evidence="2" key="4">
    <citation type="journal article" date="2015" name="G3 (Bethesda)">
        <title>Genome sequences of three phytopathogenic species of the Magnaporthaceae family of fungi.</title>
        <authorList>
            <person name="Okagaki L.H."/>
            <person name="Nunes C.C."/>
            <person name="Sailsbery J."/>
            <person name="Clay B."/>
            <person name="Brown D."/>
            <person name="John T."/>
            <person name="Oh Y."/>
            <person name="Young N."/>
            <person name="Fitzgerald M."/>
            <person name="Haas B.J."/>
            <person name="Zeng Q."/>
            <person name="Young S."/>
            <person name="Adiconis X."/>
            <person name="Fan L."/>
            <person name="Levin J.Z."/>
            <person name="Mitchell T.K."/>
            <person name="Okubara P.A."/>
            <person name="Farman M.L."/>
            <person name="Kohn L.M."/>
            <person name="Birren B."/>
            <person name="Ma L.-J."/>
            <person name="Dean R.A."/>
        </authorList>
    </citation>
    <scope>NUCLEOTIDE SEQUENCE</scope>
    <source>
        <strain evidence="2">ATCC 64411 / 73-15</strain>
    </source>
</reference>
<reference evidence="1" key="3">
    <citation type="submission" date="2011-03" db="EMBL/GenBank/DDBJ databases">
        <title>Annotation of Magnaporthe poae ATCC 64411.</title>
        <authorList>
            <person name="Ma L.-J."/>
            <person name="Dead R."/>
            <person name="Young S.K."/>
            <person name="Zeng Q."/>
            <person name="Gargeya S."/>
            <person name="Fitzgerald M."/>
            <person name="Haas B."/>
            <person name="Abouelleil A."/>
            <person name="Alvarado L."/>
            <person name="Arachchi H.M."/>
            <person name="Berlin A."/>
            <person name="Brown A."/>
            <person name="Chapman S.B."/>
            <person name="Chen Z."/>
            <person name="Dunbar C."/>
            <person name="Freedman E."/>
            <person name="Gearin G."/>
            <person name="Gellesch M."/>
            <person name="Goldberg J."/>
            <person name="Griggs A."/>
            <person name="Gujja S."/>
            <person name="Heiman D."/>
            <person name="Howarth C."/>
            <person name="Larson L."/>
            <person name="Lui A."/>
            <person name="MacDonald P.J.P."/>
            <person name="Mehta T."/>
            <person name="Montmayeur A."/>
            <person name="Murphy C."/>
            <person name="Neiman D."/>
            <person name="Pearson M."/>
            <person name="Priest M."/>
            <person name="Roberts A."/>
            <person name="Saif S."/>
            <person name="Shea T."/>
            <person name="Shenoy N."/>
            <person name="Sisk P."/>
            <person name="Stolte C."/>
            <person name="Sykes S."/>
            <person name="Yandava C."/>
            <person name="Wortman J."/>
            <person name="Nusbaum C."/>
            <person name="Birren B."/>
        </authorList>
    </citation>
    <scope>NUCLEOTIDE SEQUENCE</scope>
    <source>
        <strain evidence="1">ATCC 64411</strain>
    </source>
</reference>
<keyword evidence="3" id="KW-1185">Reference proteome</keyword>
<dbReference type="OrthoDB" id="6781668at2759"/>
<sequence>MGQLKRPPAPAPPRALTWGRLLGVDAFIETATGRGAAAGGNNRRKRKRNPYSHGCVANCRDFWCDPAPVFGRRETGAGMLGGETVNWTEVYESPAGMGIGAATRRSGAARRGGYEAVAADEVV</sequence>
<reference evidence="1" key="1">
    <citation type="submission" date="2010-05" db="EMBL/GenBank/DDBJ databases">
        <title>The Genome Sequence of Magnaporthe poae strain ATCC 64411.</title>
        <authorList>
            <consortium name="The Broad Institute Genome Sequencing Platform"/>
            <consortium name="Broad Institute Genome Sequencing Center for Infectious Disease"/>
            <person name="Ma L.-J."/>
            <person name="Dead R."/>
            <person name="Young S."/>
            <person name="Zeng Q."/>
            <person name="Koehrsen M."/>
            <person name="Alvarado L."/>
            <person name="Berlin A."/>
            <person name="Chapman S.B."/>
            <person name="Chen Z."/>
            <person name="Freedman E."/>
            <person name="Gellesch M."/>
            <person name="Goldberg J."/>
            <person name="Griggs A."/>
            <person name="Gujja S."/>
            <person name="Heilman E.R."/>
            <person name="Heiman D."/>
            <person name="Hepburn T."/>
            <person name="Howarth C."/>
            <person name="Jen D."/>
            <person name="Larson L."/>
            <person name="Mehta T."/>
            <person name="Neiman D."/>
            <person name="Pearson M."/>
            <person name="Roberts A."/>
            <person name="Saif S."/>
            <person name="Shea T."/>
            <person name="Shenoy N."/>
            <person name="Sisk P."/>
            <person name="Stolte C."/>
            <person name="Sykes S."/>
            <person name="Walk T."/>
            <person name="White J."/>
            <person name="Yandava C."/>
            <person name="Haas B."/>
            <person name="Nusbaum C."/>
            <person name="Birren B."/>
        </authorList>
    </citation>
    <scope>NUCLEOTIDE SEQUENCE</scope>
    <source>
        <strain evidence="1">ATCC 64411</strain>
    </source>
</reference>
<evidence type="ECO:0000313" key="3">
    <source>
        <dbReference type="Proteomes" id="UP000011715"/>
    </source>
</evidence>
<proteinExistence type="predicted"/>
<name>A0A0C4E9I8_MAGP6</name>
<evidence type="ECO:0000313" key="2">
    <source>
        <dbReference type="EnsemblFungi" id="MAPG_09278T0"/>
    </source>
</evidence>
<dbReference type="EMBL" id="GL876974">
    <property type="protein sequence ID" value="KLU90314.1"/>
    <property type="molecule type" value="Genomic_DNA"/>
</dbReference>